<reference evidence="3 4" key="1">
    <citation type="submission" date="2020-08" db="EMBL/GenBank/DDBJ databases">
        <title>Genomic Encyclopedia of Type Strains, Phase IV (KMG-IV): sequencing the most valuable type-strain genomes for metagenomic binning, comparative biology and taxonomic classification.</title>
        <authorList>
            <person name="Goeker M."/>
        </authorList>
    </citation>
    <scope>NUCLEOTIDE SEQUENCE [LARGE SCALE GENOMIC DNA]</scope>
    <source>
        <strain evidence="3 4">DSM 100044</strain>
    </source>
</reference>
<dbReference type="Proteomes" id="UP000546200">
    <property type="component" value="Unassembled WGS sequence"/>
</dbReference>
<feature type="region of interest" description="Disordered" evidence="1">
    <location>
        <begin position="1"/>
        <end position="32"/>
    </location>
</feature>
<accession>A0A7W9ET08</accession>
<evidence type="ECO:0000259" key="2">
    <source>
        <dbReference type="Pfam" id="PF10135"/>
    </source>
</evidence>
<feature type="domain" description="Flagellar protein FlgJ N-terminal" evidence="2">
    <location>
        <begin position="52"/>
        <end position="98"/>
    </location>
</feature>
<dbReference type="AlphaFoldDB" id="A0A7W9ET08"/>
<keyword evidence="4" id="KW-1185">Reference proteome</keyword>
<name>A0A7W9ET08_9SPHN</name>
<dbReference type="EMBL" id="JACIJK010000001">
    <property type="protein sequence ID" value="MBB5713689.1"/>
    <property type="molecule type" value="Genomic_DNA"/>
</dbReference>
<evidence type="ECO:0000256" key="1">
    <source>
        <dbReference type="SAM" id="MobiDB-lite"/>
    </source>
</evidence>
<protein>
    <submittedName>
        <fullName evidence="3">Rod binding domain-containing protein</fullName>
    </submittedName>
</protein>
<dbReference type="Pfam" id="PF10135">
    <property type="entry name" value="Rod-binding"/>
    <property type="match status" value="1"/>
</dbReference>
<dbReference type="InterPro" id="IPR019301">
    <property type="entry name" value="Flagellar_prot_FlgJ_N"/>
</dbReference>
<comment type="caution">
    <text evidence="3">The sequence shown here is derived from an EMBL/GenBank/DDBJ whole genome shotgun (WGS) entry which is preliminary data.</text>
</comment>
<evidence type="ECO:0000313" key="4">
    <source>
        <dbReference type="Proteomes" id="UP000546200"/>
    </source>
</evidence>
<gene>
    <name evidence="3" type="ORF">FHS94_000508</name>
</gene>
<dbReference type="RefSeq" id="WP_184054240.1">
    <property type="nucleotide sequence ID" value="NZ_JACIJK010000001.1"/>
</dbReference>
<sequence length="107" mass="11086">MIREIATPSPALPTGPRLPSVNAATANKGTAAATKTAREFEAVFVGQMTQMMMETATPDGEFSGGHGEEMFRGVLAEKLGTAISQRGGIGLAPMVLNQIIKLQGGQA</sequence>
<feature type="compositionally biased region" description="Low complexity" evidence="1">
    <location>
        <begin position="22"/>
        <end position="32"/>
    </location>
</feature>
<organism evidence="3 4">
    <name type="scientific">Sphingomonas aerophila</name>
    <dbReference type="NCBI Taxonomy" id="1344948"/>
    <lineage>
        <taxon>Bacteria</taxon>
        <taxon>Pseudomonadati</taxon>
        <taxon>Pseudomonadota</taxon>
        <taxon>Alphaproteobacteria</taxon>
        <taxon>Sphingomonadales</taxon>
        <taxon>Sphingomonadaceae</taxon>
        <taxon>Sphingomonas</taxon>
    </lineage>
</organism>
<evidence type="ECO:0000313" key="3">
    <source>
        <dbReference type="EMBL" id="MBB5713689.1"/>
    </source>
</evidence>
<proteinExistence type="predicted"/>